<evidence type="ECO:0000313" key="4">
    <source>
        <dbReference type="Proteomes" id="UP000024635"/>
    </source>
</evidence>
<reference evidence="4" key="1">
    <citation type="journal article" date="2015" name="Nat. Genet.">
        <title>The genome and transcriptome of the zoonotic hookworm Ancylostoma ceylanicum identify infection-specific gene families.</title>
        <authorList>
            <person name="Schwarz E.M."/>
            <person name="Hu Y."/>
            <person name="Antoshechkin I."/>
            <person name="Miller M.M."/>
            <person name="Sternberg P.W."/>
            <person name="Aroian R.V."/>
        </authorList>
    </citation>
    <scope>NUCLEOTIDE SEQUENCE</scope>
    <source>
        <strain evidence="4">HY135</strain>
    </source>
</reference>
<keyword evidence="4" id="KW-1185">Reference proteome</keyword>
<proteinExistence type="predicted"/>
<dbReference type="InterPro" id="IPR058912">
    <property type="entry name" value="HTH_animal"/>
</dbReference>
<dbReference type="PANTHER" id="PTHR21301:SF10">
    <property type="entry name" value="REVERSE TRANSCRIPTASE DOMAIN-CONTAINING PROTEIN"/>
    <property type="match status" value="1"/>
</dbReference>
<protein>
    <submittedName>
        <fullName evidence="3">Uncharacterized protein</fullName>
    </submittedName>
</protein>
<feature type="domain" description="Helix-turn-helix" evidence="2">
    <location>
        <begin position="306"/>
        <end position="356"/>
    </location>
</feature>
<sequence>MTEKHLQDVSLYRKSSADEFQKQHRKLNREWVKIAKTANLSPDVTSRLRNELPVCPVLYLLVKTHKLQSSSDLASADPATFKVRPIISSVGGSTDRIGWFLNTILVQLLRFIPAHSTNTQMFLERLRNTRVSNSCIMESFDVNALYTNVSNEAAMQAISELLLENERNINLHGLSTSQVMVLLKACLECNVFKWSGNYFAQIRGLAMGQRLVPTLAIAFMARVEAPVLECRPLLYCRYIDDCFIICATQAEIDKCFELLNGQSEHIRLSRERPTGEWLPFLNVQIEISSGTHQTKWYRKASNKNILVHIRSAHPRETKKAVIKNMFRTASQVCSGPEEKGESLALARKIATSNGYVDSAAQNRLRRKTHSRETELATADKIPFCIPFISDEVSAAIRQRLRRSSLDSIVSVVEIPPSNLKRILVRNGMYDRACTVPDCSICPTGRTGECMSSGVIYLISCMDCGDEYIGETARPLRVRIKEHLDGRDRSRPSTPLGIHRLQKHAGESFEVSVKILAHESQTSARKTLEAFWTHAKSPEMNRKEECLSITRELAPYLGQLF</sequence>
<dbReference type="CDD" id="cd10442">
    <property type="entry name" value="GIY-YIG_PLEs"/>
    <property type="match status" value="1"/>
</dbReference>
<dbReference type="STRING" id="53326.A0A016WXB3"/>
<dbReference type="OrthoDB" id="5831138at2759"/>
<dbReference type="Pfam" id="PF00078">
    <property type="entry name" value="RVT_1"/>
    <property type="match status" value="1"/>
</dbReference>
<comment type="caution">
    <text evidence="3">The sequence shown here is derived from an EMBL/GenBank/DDBJ whole genome shotgun (WGS) entry which is preliminary data.</text>
</comment>
<dbReference type="Pfam" id="PF26215">
    <property type="entry name" value="HTH_animal"/>
    <property type="match status" value="1"/>
</dbReference>
<evidence type="ECO:0000313" key="3">
    <source>
        <dbReference type="EMBL" id="EYC43648.1"/>
    </source>
</evidence>
<dbReference type="InterPro" id="IPR000477">
    <property type="entry name" value="RT_dom"/>
</dbReference>
<name>A0A016WXB3_9BILA</name>
<dbReference type="EMBL" id="JARK01000085">
    <property type="protein sequence ID" value="EYC43648.1"/>
    <property type="molecule type" value="Genomic_DNA"/>
</dbReference>
<evidence type="ECO:0000259" key="2">
    <source>
        <dbReference type="Pfam" id="PF26215"/>
    </source>
</evidence>
<organism evidence="3 4">
    <name type="scientific">Ancylostoma ceylanicum</name>
    <dbReference type="NCBI Taxonomy" id="53326"/>
    <lineage>
        <taxon>Eukaryota</taxon>
        <taxon>Metazoa</taxon>
        <taxon>Ecdysozoa</taxon>
        <taxon>Nematoda</taxon>
        <taxon>Chromadorea</taxon>
        <taxon>Rhabditida</taxon>
        <taxon>Rhabditina</taxon>
        <taxon>Rhabditomorpha</taxon>
        <taxon>Strongyloidea</taxon>
        <taxon>Ancylostomatidae</taxon>
        <taxon>Ancylostomatinae</taxon>
        <taxon>Ancylostoma</taxon>
    </lineage>
</organism>
<dbReference type="AlphaFoldDB" id="A0A016WXB3"/>
<evidence type="ECO:0000259" key="1">
    <source>
        <dbReference type="Pfam" id="PF00078"/>
    </source>
</evidence>
<dbReference type="PANTHER" id="PTHR21301">
    <property type="entry name" value="REVERSE TRANSCRIPTASE"/>
    <property type="match status" value="1"/>
</dbReference>
<accession>A0A016WXB3</accession>
<dbReference type="SUPFAM" id="SSF82771">
    <property type="entry name" value="GIY-YIG endonuclease"/>
    <property type="match status" value="1"/>
</dbReference>
<gene>
    <name evidence="3" type="primary">Acey_s0485.g2323</name>
    <name evidence="3" type="ORF">Y032_0485g2323</name>
</gene>
<dbReference type="InterPro" id="IPR035901">
    <property type="entry name" value="GIY-YIG_endonuc_sf"/>
</dbReference>
<feature type="domain" description="Reverse transcriptase" evidence="1">
    <location>
        <begin position="102"/>
        <end position="260"/>
    </location>
</feature>
<dbReference type="Proteomes" id="UP000024635">
    <property type="component" value="Unassembled WGS sequence"/>
</dbReference>